<dbReference type="PROSITE" id="PS50865">
    <property type="entry name" value="ZF_MYND_2"/>
    <property type="match status" value="2"/>
</dbReference>
<gene>
    <name evidence="11" type="ORF">MAR_027785</name>
</gene>
<keyword evidence="12" id="KW-1185">Reference proteome</keyword>
<keyword evidence="3" id="KW-0949">S-adenosyl-L-methionine</keyword>
<feature type="domain" description="SET" evidence="9">
    <location>
        <begin position="424"/>
        <end position="580"/>
    </location>
</feature>
<evidence type="ECO:0000313" key="12">
    <source>
        <dbReference type="Proteomes" id="UP001164746"/>
    </source>
</evidence>
<dbReference type="Pfam" id="PF01753">
    <property type="entry name" value="zf-MYND"/>
    <property type="match status" value="1"/>
</dbReference>
<name>A0ABY7EUV1_MYAAR</name>
<protein>
    <submittedName>
        <fullName evidence="11">SMYD5-like protein</fullName>
    </submittedName>
</protein>
<proteinExistence type="predicted"/>
<reference evidence="11" key="1">
    <citation type="submission" date="2022-11" db="EMBL/GenBank/DDBJ databases">
        <title>Centuries of genome instability and evolution in soft-shell clam transmissible cancer (bioRxiv).</title>
        <authorList>
            <person name="Hart S.F.M."/>
            <person name="Yonemitsu M.A."/>
            <person name="Giersch R.M."/>
            <person name="Beal B.F."/>
            <person name="Arriagada G."/>
            <person name="Davis B.W."/>
            <person name="Ostrander E.A."/>
            <person name="Goff S.P."/>
            <person name="Metzger M.J."/>
        </authorList>
    </citation>
    <scope>NUCLEOTIDE SEQUENCE</scope>
    <source>
        <strain evidence="11">MELC-2E11</strain>
        <tissue evidence="11">Siphon/mantle</tissue>
    </source>
</reference>
<dbReference type="SUPFAM" id="SSF48452">
    <property type="entry name" value="TPR-like"/>
    <property type="match status" value="1"/>
</dbReference>
<accession>A0ABY7EUV1</accession>
<evidence type="ECO:0000313" key="11">
    <source>
        <dbReference type="EMBL" id="WAR13605.1"/>
    </source>
</evidence>
<evidence type="ECO:0000259" key="10">
    <source>
        <dbReference type="PROSITE" id="PS50865"/>
    </source>
</evidence>
<dbReference type="InterPro" id="IPR019734">
    <property type="entry name" value="TPR_rpt"/>
</dbReference>
<dbReference type="InterPro" id="IPR001214">
    <property type="entry name" value="SET_dom"/>
</dbReference>
<keyword evidence="8" id="KW-0802">TPR repeat</keyword>
<dbReference type="SUPFAM" id="SSF82199">
    <property type="entry name" value="SET domain"/>
    <property type="match status" value="1"/>
</dbReference>
<dbReference type="InterPro" id="IPR046341">
    <property type="entry name" value="SET_dom_sf"/>
</dbReference>
<dbReference type="SMART" id="SM00028">
    <property type="entry name" value="TPR"/>
    <property type="match status" value="4"/>
</dbReference>
<evidence type="ECO:0000256" key="5">
    <source>
        <dbReference type="ARBA" id="ARBA00022771"/>
    </source>
</evidence>
<organism evidence="11 12">
    <name type="scientific">Mya arenaria</name>
    <name type="common">Soft-shell clam</name>
    <dbReference type="NCBI Taxonomy" id="6604"/>
    <lineage>
        <taxon>Eukaryota</taxon>
        <taxon>Metazoa</taxon>
        <taxon>Spiralia</taxon>
        <taxon>Lophotrochozoa</taxon>
        <taxon>Mollusca</taxon>
        <taxon>Bivalvia</taxon>
        <taxon>Autobranchia</taxon>
        <taxon>Heteroconchia</taxon>
        <taxon>Euheterodonta</taxon>
        <taxon>Imparidentia</taxon>
        <taxon>Neoheterodontei</taxon>
        <taxon>Myida</taxon>
        <taxon>Myoidea</taxon>
        <taxon>Myidae</taxon>
        <taxon>Mya</taxon>
    </lineage>
</organism>
<dbReference type="PROSITE" id="PS50280">
    <property type="entry name" value="SET"/>
    <property type="match status" value="1"/>
</dbReference>
<dbReference type="Gene3D" id="1.25.40.10">
    <property type="entry name" value="Tetratricopeptide repeat domain"/>
    <property type="match status" value="1"/>
</dbReference>
<keyword evidence="6" id="KW-0862">Zinc</keyword>
<evidence type="ECO:0000256" key="2">
    <source>
        <dbReference type="ARBA" id="ARBA00022679"/>
    </source>
</evidence>
<dbReference type="SUPFAM" id="SSF144232">
    <property type="entry name" value="HIT/MYND zinc finger-like"/>
    <property type="match status" value="2"/>
</dbReference>
<dbReference type="Proteomes" id="UP001164746">
    <property type="component" value="Chromosome 8"/>
</dbReference>
<evidence type="ECO:0000256" key="1">
    <source>
        <dbReference type="ARBA" id="ARBA00022603"/>
    </source>
</evidence>
<evidence type="ECO:0000256" key="6">
    <source>
        <dbReference type="ARBA" id="ARBA00022833"/>
    </source>
</evidence>
<feature type="domain" description="MYND-type" evidence="10">
    <location>
        <begin position="321"/>
        <end position="388"/>
    </location>
</feature>
<keyword evidence="4" id="KW-0479">Metal-binding</keyword>
<evidence type="ECO:0000256" key="3">
    <source>
        <dbReference type="ARBA" id="ARBA00022691"/>
    </source>
</evidence>
<evidence type="ECO:0000256" key="4">
    <source>
        <dbReference type="ARBA" id="ARBA00022723"/>
    </source>
</evidence>
<evidence type="ECO:0000256" key="7">
    <source>
        <dbReference type="PROSITE-ProRule" id="PRU00134"/>
    </source>
</evidence>
<keyword evidence="5 7" id="KW-0863">Zinc-finger</keyword>
<feature type="domain" description="MYND-type" evidence="10">
    <location>
        <begin position="616"/>
        <end position="658"/>
    </location>
</feature>
<dbReference type="PANTHER" id="PTHR46402">
    <property type="entry name" value="SET AND MYND DOMAIN-CONTAINING PROTEIN 5"/>
    <property type="match status" value="1"/>
</dbReference>
<evidence type="ECO:0000259" key="9">
    <source>
        <dbReference type="PROSITE" id="PS50280"/>
    </source>
</evidence>
<keyword evidence="2" id="KW-0808">Transferase</keyword>
<evidence type="ECO:0000256" key="8">
    <source>
        <dbReference type="PROSITE-ProRule" id="PRU00339"/>
    </source>
</evidence>
<dbReference type="InterPro" id="IPR002893">
    <property type="entry name" value="Znf_MYND"/>
</dbReference>
<dbReference type="PROSITE" id="PS50005">
    <property type="entry name" value="TPR"/>
    <property type="match status" value="1"/>
</dbReference>
<keyword evidence="1" id="KW-0489">Methyltransferase</keyword>
<dbReference type="Gene3D" id="2.170.270.10">
    <property type="entry name" value="SET domain"/>
    <property type="match status" value="1"/>
</dbReference>
<dbReference type="InterPro" id="IPR011990">
    <property type="entry name" value="TPR-like_helical_dom_sf"/>
</dbReference>
<dbReference type="CDD" id="cd20071">
    <property type="entry name" value="SET_SMYD"/>
    <property type="match status" value="1"/>
</dbReference>
<dbReference type="Gene3D" id="6.10.140.2220">
    <property type="match status" value="1"/>
</dbReference>
<dbReference type="EMBL" id="CP111019">
    <property type="protein sequence ID" value="WAR13605.1"/>
    <property type="molecule type" value="Genomic_DNA"/>
</dbReference>
<dbReference type="Pfam" id="PF00856">
    <property type="entry name" value="SET"/>
    <property type="match status" value="1"/>
</dbReference>
<dbReference type="PROSITE" id="PS01360">
    <property type="entry name" value="ZF_MYND_1"/>
    <property type="match status" value="1"/>
</dbReference>
<feature type="repeat" description="TPR" evidence="8">
    <location>
        <begin position="58"/>
        <end position="91"/>
    </location>
</feature>
<sequence>MPEILEEDKRIVALSALLEEDRSSGNLIERAQLFLNKELWRPALEDAKAALVLDTTSVPAYIVAGKAALKLKRFEESYNYYKEGLELDSKNKTIIEDFKVLQNEIVTDYDERAQHIPEKKYKAVELCSQDVYPGDDELFKLETDILLKKYKIDVNDVIKPTDVTISRRKEAASFGVMAYNAQKDKRLEEALQCCHVALGKDPTNYRLLHMRATVFEDLDETAHALRNLFMIPKPFRFIEAWKLGGKLLNKLDLPVLAEFWLRKATAMVPEANRHTDLDSATLFQQVRVKRIYGPLTKECPVKVAFTDYGRALLSCIHLPACANCGASLITAKDFFGAKYNTLPPELRAFADEHWPNVKGFPCRKCDKEIYCTVSCREEAWSRYHQIVCPSVNPAGNDLYDLIKNKGQGQSEKGKWQDLWVGQYSPIVLVKIWAMIVAEAKRLIKERGIHLVWNDICHPEDAGKCGEVSYPISEAEFEARYYQATCNLQAFSASKSPGTDFIENISETEDIRTLAMLKFLEENSKNATVSFAGMFPLHACLNHACNNNVEVTDGFAQGRPAVHVHVRQPIKPGEELFTTYIDTAMPRKLRRAWLYKSFSFWCICKRCQFEGDDNSTCTECKAPAADGKKLPGCSRCKRAWYCSGTCQKKAWMRGHKDICSLDHTSVHKRITEN</sequence>
<dbReference type="PANTHER" id="PTHR46402:SF2">
    <property type="entry name" value="HISTONE-LYSINE N-TRIMETHYLTRANSFERASE SMYD5"/>
    <property type="match status" value="1"/>
</dbReference>